<keyword evidence="2" id="KW-0285">Flavoprotein</keyword>
<dbReference type="eggNOG" id="COG0654">
    <property type="taxonomic scope" value="Bacteria"/>
</dbReference>
<protein>
    <submittedName>
        <fullName evidence="5">Monooxygenase FAD-binding protein</fullName>
    </submittedName>
</protein>
<dbReference type="RefSeq" id="WP_013672773.1">
    <property type="nucleotide sequence ID" value="NC_015312.1"/>
</dbReference>
<dbReference type="Gene3D" id="3.50.50.60">
    <property type="entry name" value="FAD/NAD(P)-binding domain"/>
    <property type="match status" value="2"/>
</dbReference>
<dbReference type="AlphaFoldDB" id="F4CQP0"/>
<proteinExistence type="predicted"/>
<comment type="cofactor">
    <cofactor evidence="1">
        <name>FAD</name>
        <dbReference type="ChEBI" id="CHEBI:57692"/>
    </cofactor>
</comment>
<sequence>MIDVVIAGAGPNGLMLACELVLAGARPLVVEQLREPATEPKANGLVGQVVRLVDRRGLHAALAGTDEPPRPAPGFVFGALPLDLSRLDDQTLHLLPVPQRRLEQVLRSRAVELGIEVRWGAGVTGYTETADGVRVDLSPGSGAVEARFLVGADGGHSTVRRLAGIGFPGVTNDDSVSRSVHAEVPAGWVHEPTGSLDVPGFGRVPGFRHLRTERGLVVFARLPGRPPALTTVEWPAADDPVPDGPLTLAEMAASLRRVLGADVPLTAPTGDGPFLLRRLVGQNSRIAERYRAGRVFLVGDAAHVHWGIGGPGLNLGLQDAVNLGWKLAAAVNGWAPAGLLDSYEVERMPASRRVVMSTQAQTALVAPGPEVTALREWTAELLADGANARRVAEMMAGADVRYPTRSDHELAGGFAPDLMVDGVRLAELCRTARPLLVDGTGTLAAVAEPWSDRVDVVAGRLDLTGTGTTALLVRPDSYVAWASSDPAPAAASLVDALVDTFGAPSRAGVGATGGRPG</sequence>
<keyword evidence="3" id="KW-0274">FAD</keyword>
<dbReference type="EMBL" id="CP002593">
    <property type="protein sequence ID" value="AEA22832.1"/>
    <property type="molecule type" value="Genomic_DNA"/>
</dbReference>
<feature type="domain" description="FAD-binding" evidence="4">
    <location>
        <begin position="2"/>
        <end position="357"/>
    </location>
</feature>
<dbReference type="STRING" id="675635.Psed_0568"/>
<dbReference type="HOGENOM" id="CLU_009665_20_1_11"/>
<dbReference type="Proteomes" id="UP000007809">
    <property type="component" value="Chromosome"/>
</dbReference>
<gene>
    <name evidence="5" type="ordered locus">Psed_0568</name>
</gene>
<dbReference type="KEGG" id="pdx:Psed_0568"/>
<dbReference type="Gene3D" id="3.40.30.120">
    <property type="match status" value="1"/>
</dbReference>
<dbReference type="InterPro" id="IPR036188">
    <property type="entry name" value="FAD/NAD-bd_sf"/>
</dbReference>
<keyword evidence="6" id="KW-1185">Reference proteome</keyword>
<dbReference type="PRINTS" id="PR00420">
    <property type="entry name" value="RNGMNOXGNASE"/>
</dbReference>
<dbReference type="PANTHER" id="PTHR43004">
    <property type="entry name" value="TRK SYSTEM POTASSIUM UPTAKE PROTEIN"/>
    <property type="match status" value="1"/>
</dbReference>
<dbReference type="OrthoDB" id="4141215at2"/>
<evidence type="ECO:0000256" key="2">
    <source>
        <dbReference type="ARBA" id="ARBA00022630"/>
    </source>
</evidence>
<dbReference type="Pfam" id="PF21274">
    <property type="entry name" value="Rng_hyd_C"/>
    <property type="match status" value="1"/>
</dbReference>
<evidence type="ECO:0000259" key="4">
    <source>
        <dbReference type="Pfam" id="PF01494"/>
    </source>
</evidence>
<dbReference type="Pfam" id="PF01494">
    <property type="entry name" value="FAD_binding_3"/>
    <property type="match status" value="1"/>
</dbReference>
<keyword evidence="5" id="KW-0503">Monooxygenase</keyword>
<accession>F4CQP0</accession>
<name>F4CQP0_PSEUX</name>
<dbReference type="InterPro" id="IPR002938">
    <property type="entry name" value="FAD-bd"/>
</dbReference>
<keyword evidence="5" id="KW-0560">Oxidoreductase</keyword>
<evidence type="ECO:0000256" key="1">
    <source>
        <dbReference type="ARBA" id="ARBA00001974"/>
    </source>
</evidence>
<dbReference type="InterPro" id="IPR050641">
    <property type="entry name" value="RIFMO-like"/>
</dbReference>
<evidence type="ECO:0000256" key="3">
    <source>
        <dbReference type="ARBA" id="ARBA00022827"/>
    </source>
</evidence>
<dbReference type="GO" id="GO:0071949">
    <property type="term" value="F:FAD binding"/>
    <property type="evidence" value="ECO:0007669"/>
    <property type="project" value="InterPro"/>
</dbReference>
<evidence type="ECO:0000313" key="6">
    <source>
        <dbReference type="Proteomes" id="UP000007809"/>
    </source>
</evidence>
<evidence type="ECO:0000313" key="5">
    <source>
        <dbReference type="EMBL" id="AEA22832.1"/>
    </source>
</evidence>
<organism evidence="5 6">
    <name type="scientific">Pseudonocardia dioxanivorans (strain ATCC 55486 / DSM 44775 / JCM 13855 / CB1190)</name>
    <dbReference type="NCBI Taxonomy" id="675635"/>
    <lineage>
        <taxon>Bacteria</taxon>
        <taxon>Bacillati</taxon>
        <taxon>Actinomycetota</taxon>
        <taxon>Actinomycetes</taxon>
        <taxon>Pseudonocardiales</taxon>
        <taxon>Pseudonocardiaceae</taxon>
        <taxon>Pseudonocardia</taxon>
    </lineage>
</organism>
<dbReference type="GO" id="GO:0016709">
    <property type="term" value="F:oxidoreductase activity, acting on paired donors, with incorporation or reduction of molecular oxygen, NAD(P)H as one donor, and incorporation of one atom of oxygen"/>
    <property type="evidence" value="ECO:0007669"/>
    <property type="project" value="UniProtKB-ARBA"/>
</dbReference>
<dbReference type="SUPFAM" id="SSF51905">
    <property type="entry name" value="FAD/NAD(P)-binding domain"/>
    <property type="match status" value="1"/>
</dbReference>
<dbReference type="PANTHER" id="PTHR43004:SF19">
    <property type="entry name" value="BINDING MONOOXYGENASE, PUTATIVE (JCVI)-RELATED"/>
    <property type="match status" value="1"/>
</dbReference>
<reference evidence="5 6" key="1">
    <citation type="journal article" date="2011" name="J. Bacteriol.">
        <title>Genome sequence of the 1,4-dioxane-degrading Pseudonocardia dioxanivorans strain CB1190.</title>
        <authorList>
            <person name="Sales C.M."/>
            <person name="Mahendra S."/>
            <person name="Grostern A."/>
            <person name="Parales R.E."/>
            <person name="Goodwin L.A."/>
            <person name="Woyke T."/>
            <person name="Nolan M."/>
            <person name="Lapidus A."/>
            <person name="Chertkov O."/>
            <person name="Ovchinnikova G."/>
            <person name="Sczyrba A."/>
            <person name="Alvarez-Cohen L."/>
        </authorList>
    </citation>
    <scope>NUCLEOTIDE SEQUENCE [LARGE SCALE GENOMIC DNA]</scope>
    <source>
        <strain evidence="6">ATCC 55486 / DSM 44775 / JCM 13855 / CB1190</strain>
    </source>
</reference>